<accession>A0A4R2BTW2</accession>
<gene>
    <name evidence="1" type="ORF">EV184_108176</name>
</gene>
<sequence length="75" mass="7810">MSSITLYLDEATEARLRLVAGIHGMAVEGIAAIAVASAAVDYFHLNPVEDPGRPRVVSCAGASLHQSSEKGGFAR</sequence>
<dbReference type="RefSeq" id="WP_132075803.1">
    <property type="nucleotide sequence ID" value="NZ_SLVU01000008.1"/>
</dbReference>
<dbReference type="EMBL" id="SLVU01000008">
    <property type="protein sequence ID" value="TCN30302.1"/>
    <property type="molecule type" value="Genomic_DNA"/>
</dbReference>
<evidence type="ECO:0000313" key="1">
    <source>
        <dbReference type="EMBL" id="TCN30302.1"/>
    </source>
</evidence>
<dbReference type="AlphaFoldDB" id="A0A4R2BTW2"/>
<organism evidence="1 2">
    <name type="scientific">Sinorhizobium americanum</name>
    <dbReference type="NCBI Taxonomy" id="194963"/>
    <lineage>
        <taxon>Bacteria</taxon>
        <taxon>Pseudomonadati</taxon>
        <taxon>Pseudomonadota</taxon>
        <taxon>Alphaproteobacteria</taxon>
        <taxon>Hyphomicrobiales</taxon>
        <taxon>Rhizobiaceae</taxon>
        <taxon>Sinorhizobium/Ensifer group</taxon>
        <taxon>Sinorhizobium</taxon>
    </lineage>
</organism>
<protein>
    <submittedName>
        <fullName evidence="1">Uncharacterized protein</fullName>
    </submittedName>
</protein>
<evidence type="ECO:0000313" key="2">
    <source>
        <dbReference type="Proteomes" id="UP000295043"/>
    </source>
</evidence>
<proteinExistence type="predicted"/>
<name>A0A4R2BTW2_9HYPH</name>
<comment type="caution">
    <text evidence="1">The sequence shown here is derived from an EMBL/GenBank/DDBJ whole genome shotgun (WGS) entry which is preliminary data.</text>
</comment>
<dbReference type="Proteomes" id="UP000295043">
    <property type="component" value="Unassembled WGS sequence"/>
</dbReference>
<reference evidence="1 2" key="1">
    <citation type="submission" date="2019-03" db="EMBL/GenBank/DDBJ databases">
        <title>Genomic Encyclopedia of Type Strains, Phase IV (KMG-V): Genome sequencing to study the core and pangenomes of soil and plant-associated prokaryotes.</title>
        <authorList>
            <person name="Whitman W."/>
        </authorList>
    </citation>
    <scope>NUCLEOTIDE SEQUENCE [LARGE SCALE GENOMIC DNA]</scope>
    <source>
        <strain evidence="1 2">23C40</strain>
    </source>
</reference>